<name>A0AAV7H6R3_DENCH</name>
<proteinExistence type="predicted"/>
<organism evidence="2 3">
    <name type="scientific">Dendrobium chrysotoxum</name>
    <name type="common">Orchid</name>
    <dbReference type="NCBI Taxonomy" id="161865"/>
    <lineage>
        <taxon>Eukaryota</taxon>
        <taxon>Viridiplantae</taxon>
        <taxon>Streptophyta</taxon>
        <taxon>Embryophyta</taxon>
        <taxon>Tracheophyta</taxon>
        <taxon>Spermatophyta</taxon>
        <taxon>Magnoliopsida</taxon>
        <taxon>Liliopsida</taxon>
        <taxon>Asparagales</taxon>
        <taxon>Orchidaceae</taxon>
        <taxon>Epidendroideae</taxon>
        <taxon>Malaxideae</taxon>
        <taxon>Dendrobiinae</taxon>
        <taxon>Dendrobium</taxon>
    </lineage>
</organism>
<keyword evidence="3" id="KW-1185">Reference proteome</keyword>
<accession>A0AAV7H6R3</accession>
<dbReference type="InterPro" id="IPR002182">
    <property type="entry name" value="NB-ARC"/>
</dbReference>
<evidence type="ECO:0000313" key="2">
    <source>
        <dbReference type="EMBL" id="KAH0463592.1"/>
    </source>
</evidence>
<dbReference type="Pfam" id="PF00931">
    <property type="entry name" value="NB-ARC"/>
    <property type="match status" value="1"/>
</dbReference>
<dbReference type="AlphaFoldDB" id="A0AAV7H6R3"/>
<dbReference type="GO" id="GO:0043531">
    <property type="term" value="F:ADP binding"/>
    <property type="evidence" value="ECO:0007669"/>
    <property type="project" value="InterPro"/>
</dbReference>
<feature type="domain" description="NB-ARC" evidence="1">
    <location>
        <begin position="2"/>
        <end position="82"/>
    </location>
</feature>
<sequence>MSKKFLLVLDHIRGEEEGRHNRKWENVLAPLSCGDLGIKILISTQTDSVTLTFAKIIKKEEIVKLAGLNDSECLQLLNPHTFAGVKNPR</sequence>
<evidence type="ECO:0000259" key="1">
    <source>
        <dbReference type="Pfam" id="PF00931"/>
    </source>
</evidence>
<dbReference type="Proteomes" id="UP000775213">
    <property type="component" value="Unassembled WGS sequence"/>
</dbReference>
<protein>
    <recommendedName>
        <fullName evidence="1">NB-ARC domain-containing protein</fullName>
    </recommendedName>
</protein>
<gene>
    <name evidence="2" type="ORF">IEQ34_008174</name>
</gene>
<comment type="caution">
    <text evidence="2">The sequence shown here is derived from an EMBL/GenBank/DDBJ whole genome shotgun (WGS) entry which is preliminary data.</text>
</comment>
<dbReference type="EMBL" id="JAGFBR010000008">
    <property type="protein sequence ID" value="KAH0463592.1"/>
    <property type="molecule type" value="Genomic_DNA"/>
</dbReference>
<evidence type="ECO:0000313" key="3">
    <source>
        <dbReference type="Proteomes" id="UP000775213"/>
    </source>
</evidence>
<reference evidence="2 3" key="1">
    <citation type="journal article" date="2021" name="Hortic Res">
        <title>Chromosome-scale assembly of the Dendrobium chrysotoxum genome enhances the understanding of orchid evolution.</title>
        <authorList>
            <person name="Zhang Y."/>
            <person name="Zhang G.Q."/>
            <person name="Zhang D."/>
            <person name="Liu X.D."/>
            <person name="Xu X.Y."/>
            <person name="Sun W.H."/>
            <person name="Yu X."/>
            <person name="Zhu X."/>
            <person name="Wang Z.W."/>
            <person name="Zhao X."/>
            <person name="Zhong W.Y."/>
            <person name="Chen H."/>
            <person name="Yin W.L."/>
            <person name="Huang T."/>
            <person name="Niu S.C."/>
            <person name="Liu Z.J."/>
        </authorList>
    </citation>
    <scope>NUCLEOTIDE SEQUENCE [LARGE SCALE GENOMIC DNA]</scope>
    <source>
        <strain evidence="2">Lindl</strain>
    </source>
</reference>